<accession>A0A4Q0V4I9</accession>
<protein>
    <submittedName>
        <fullName evidence="2">Adenylate cyclase</fullName>
    </submittedName>
</protein>
<reference evidence="4 5" key="1">
    <citation type="submission" date="2018-06" db="EMBL/GenBank/DDBJ databases">
        <title>Genome conservation of Clostridium tetani.</title>
        <authorList>
            <person name="Bruggemann H."/>
            <person name="Popoff M.R."/>
        </authorList>
    </citation>
    <scope>NUCLEOTIDE SEQUENCE [LARGE SCALE GENOMIC DNA]</scope>
    <source>
        <strain evidence="2 5">2017.061</strain>
        <strain evidence="3 4">63.05</strain>
    </source>
</reference>
<sequence>MIFLKELEVKILNINLGDIRNKVKTLNCKNVKKENQINKIFDFKNNTLLQKQGYARIRIVEDLILKSNRYYMTVKKLLSENTFKIMDEHEIEISNFQEGENIFKALGLNMTQCIKKYRESYKYKNSLIEIDINDKSFCPFPYIEIESPNEEELEEIVHLLGYSIKDTTSKNIYELIELFKNGKESLNRY</sequence>
<dbReference type="CDD" id="cd07890">
    <property type="entry name" value="CYTH-like_AC_IV-like"/>
    <property type="match status" value="1"/>
</dbReference>
<dbReference type="PROSITE" id="PS51707">
    <property type="entry name" value="CYTH"/>
    <property type="match status" value="1"/>
</dbReference>
<evidence type="ECO:0000313" key="4">
    <source>
        <dbReference type="Proteomes" id="UP000290273"/>
    </source>
</evidence>
<name>A0A4Q0V4I9_CLOTA</name>
<evidence type="ECO:0000313" key="2">
    <source>
        <dbReference type="EMBL" id="RXI48583.1"/>
    </source>
</evidence>
<dbReference type="Pfam" id="PF01928">
    <property type="entry name" value="CYTH"/>
    <property type="match status" value="1"/>
</dbReference>
<dbReference type="AlphaFoldDB" id="A0A4Q0V4I9"/>
<organism evidence="2 5">
    <name type="scientific">Clostridium tetani</name>
    <dbReference type="NCBI Taxonomy" id="1513"/>
    <lineage>
        <taxon>Bacteria</taxon>
        <taxon>Bacillati</taxon>
        <taxon>Bacillota</taxon>
        <taxon>Clostridia</taxon>
        <taxon>Eubacteriales</taxon>
        <taxon>Clostridiaceae</taxon>
        <taxon>Clostridium</taxon>
    </lineage>
</organism>
<dbReference type="EMBL" id="QMAU01000012">
    <property type="protein sequence ID" value="RXI58571.1"/>
    <property type="molecule type" value="Genomic_DNA"/>
</dbReference>
<dbReference type="Gene3D" id="2.40.320.10">
    <property type="entry name" value="Hypothetical Protein Pfu-838710-001"/>
    <property type="match status" value="1"/>
</dbReference>
<dbReference type="EMBL" id="QMAP01000006">
    <property type="protein sequence ID" value="RXI48583.1"/>
    <property type="molecule type" value="Genomic_DNA"/>
</dbReference>
<evidence type="ECO:0000313" key="3">
    <source>
        <dbReference type="EMBL" id="RXI58571.1"/>
    </source>
</evidence>
<comment type="caution">
    <text evidence="2">The sequence shown here is derived from an EMBL/GenBank/DDBJ whole genome shotgun (WGS) entry which is preliminary data.</text>
</comment>
<dbReference type="PANTHER" id="PTHR21028:SF2">
    <property type="entry name" value="CYTH DOMAIN-CONTAINING PROTEIN"/>
    <property type="match status" value="1"/>
</dbReference>
<dbReference type="SUPFAM" id="SSF55154">
    <property type="entry name" value="CYTH-like phosphatases"/>
    <property type="match status" value="1"/>
</dbReference>
<dbReference type="InterPro" id="IPR033469">
    <property type="entry name" value="CYTH-like_dom_sf"/>
</dbReference>
<dbReference type="InterPro" id="IPR008173">
    <property type="entry name" value="Adenylyl_cyclase_CyaB"/>
</dbReference>
<dbReference type="Proteomes" id="UP000290273">
    <property type="component" value="Unassembled WGS sequence"/>
</dbReference>
<dbReference type="SMART" id="SM01118">
    <property type="entry name" value="CYTH"/>
    <property type="match status" value="1"/>
</dbReference>
<feature type="domain" description="CYTH" evidence="1">
    <location>
        <begin position="4"/>
        <end position="178"/>
    </location>
</feature>
<dbReference type="InterPro" id="IPR023577">
    <property type="entry name" value="CYTH_domain"/>
</dbReference>
<evidence type="ECO:0000313" key="5">
    <source>
        <dbReference type="Proteomes" id="UP000290921"/>
    </source>
</evidence>
<gene>
    <name evidence="2" type="ORF">DP130_07580</name>
    <name evidence="3" type="ORF">DP131_01415</name>
</gene>
<evidence type="ECO:0000259" key="1">
    <source>
        <dbReference type="PROSITE" id="PS51707"/>
    </source>
</evidence>
<dbReference type="Proteomes" id="UP000290921">
    <property type="component" value="Unassembled WGS sequence"/>
</dbReference>
<proteinExistence type="predicted"/>
<dbReference type="PANTHER" id="PTHR21028">
    <property type="entry name" value="SI:CH211-156B7.4"/>
    <property type="match status" value="1"/>
</dbReference>